<evidence type="ECO:0000313" key="4">
    <source>
        <dbReference type="Proteomes" id="UP001519293"/>
    </source>
</evidence>
<keyword evidence="4" id="KW-1185">Reference proteome</keyword>
<feature type="domain" description="DUF2268" evidence="2">
    <location>
        <begin position="124"/>
        <end position="311"/>
    </location>
</feature>
<sequence length="318" mass="36389">MKKIILFIVIMLLASCSTDDAHSIPEDTNIKNVSIEKLTINNQEFEIIPTYSYYLDYIAEQQNSNISKNESFLNHVVTPVSNEIYGNSYSLNGNYHFATPRSISVLNEYISQLVEKHGDIIRFLEEGLTDSSDMLPGGNYKIFLTPYNPDESSLYMQGVAGFADEGLIVLQIDPNVFTGASLKETVAHEYHHTVYIEFSDYETRLHHLIDRVIMEGKADTFAKAVYPDHSPLWIEPLSPDTSKVVWAYIKENKYSYKYEDIINLFYGSVADGLPRWSNYKMGYHLMESFLSNNPDMSVEEWTFIPATEIIEGTEFSLK</sequence>
<reference evidence="3 4" key="1">
    <citation type="submission" date="2021-03" db="EMBL/GenBank/DDBJ databases">
        <title>Genomic Encyclopedia of Type Strains, Phase IV (KMG-IV): sequencing the most valuable type-strain genomes for metagenomic binning, comparative biology and taxonomic classification.</title>
        <authorList>
            <person name="Goeker M."/>
        </authorList>
    </citation>
    <scope>NUCLEOTIDE SEQUENCE [LARGE SCALE GENOMIC DNA]</scope>
    <source>
        <strain evidence="3 4">DSM 26675</strain>
    </source>
</reference>
<organism evidence="3 4">
    <name type="scientific">Cytobacillus eiseniae</name>
    <dbReference type="NCBI Taxonomy" id="762947"/>
    <lineage>
        <taxon>Bacteria</taxon>
        <taxon>Bacillati</taxon>
        <taxon>Bacillota</taxon>
        <taxon>Bacilli</taxon>
        <taxon>Bacillales</taxon>
        <taxon>Bacillaceae</taxon>
        <taxon>Cytobacillus</taxon>
    </lineage>
</organism>
<feature type="signal peptide" evidence="1">
    <location>
        <begin position="1"/>
        <end position="21"/>
    </location>
</feature>
<protein>
    <submittedName>
        <fullName evidence="3">Uncharacterized protein YjaZ</fullName>
    </submittedName>
</protein>
<evidence type="ECO:0000256" key="1">
    <source>
        <dbReference type="SAM" id="SignalP"/>
    </source>
</evidence>
<accession>A0ABS4RH58</accession>
<comment type="caution">
    <text evidence="3">The sequence shown here is derived from an EMBL/GenBank/DDBJ whole genome shotgun (WGS) entry which is preliminary data.</text>
</comment>
<gene>
    <name evidence="3" type="ORF">J2Z40_002338</name>
</gene>
<dbReference type="InterPro" id="IPR018728">
    <property type="entry name" value="DUF2268"/>
</dbReference>
<name>A0ABS4RH58_9BACI</name>
<dbReference type="Pfam" id="PF10026">
    <property type="entry name" value="DUF2268"/>
    <property type="match status" value="1"/>
</dbReference>
<evidence type="ECO:0000313" key="3">
    <source>
        <dbReference type="EMBL" id="MBP2241766.1"/>
    </source>
</evidence>
<dbReference type="EMBL" id="JAGIKZ010000012">
    <property type="protein sequence ID" value="MBP2241766.1"/>
    <property type="molecule type" value="Genomic_DNA"/>
</dbReference>
<dbReference type="PROSITE" id="PS51257">
    <property type="entry name" value="PROKAR_LIPOPROTEIN"/>
    <property type="match status" value="1"/>
</dbReference>
<evidence type="ECO:0000259" key="2">
    <source>
        <dbReference type="Pfam" id="PF10026"/>
    </source>
</evidence>
<proteinExistence type="predicted"/>
<dbReference type="Proteomes" id="UP001519293">
    <property type="component" value="Unassembled WGS sequence"/>
</dbReference>
<keyword evidence="1" id="KW-0732">Signal</keyword>
<dbReference type="RefSeq" id="WP_066400550.1">
    <property type="nucleotide sequence ID" value="NZ_JAGIKZ010000012.1"/>
</dbReference>
<feature type="chain" id="PRO_5046543823" evidence="1">
    <location>
        <begin position="22"/>
        <end position="318"/>
    </location>
</feature>